<evidence type="ECO:0000313" key="1">
    <source>
        <dbReference type="EMBL" id="VDP44672.1"/>
    </source>
</evidence>
<name>A0A183P254_9TREM</name>
<proteinExistence type="predicted"/>
<gene>
    <name evidence="1" type="ORF">SMTD_LOCUS8440</name>
</gene>
<accession>A0A183P254</accession>
<sequence>MRSPLNQLAISVHRYDMFVTPLKCKVLLQDWQDPDPAFTLNCEQREVVEKFVYLGAGDAVGDEINSRTVKAKAAYGNLSNLWRLHDVSLAVKGRI</sequence>
<protein>
    <submittedName>
        <fullName evidence="1">Uncharacterized protein</fullName>
    </submittedName>
</protein>
<dbReference type="Proteomes" id="UP000269396">
    <property type="component" value="Unassembled WGS sequence"/>
</dbReference>
<evidence type="ECO:0000313" key="2">
    <source>
        <dbReference type="Proteomes" id="UP000269396"/>
    </source>
</evidence>
<dbReference type="AlphaFoldDB" id="A0A183P254"/>
<reference evidence="1 2" key="1">
    <citation type="submission" date="2018-11" db="EMBL/GenBank/DDBJ databases">
        <authorList>
            <consortium name="Pathogen Informatics"/>
        </authorList>
    </citation>
    <scope>NUCLEOTIDE SEQUENCE [LARGE SCALE GENOMIC DNA]</scope>
    <source>
        <strain>Denwood</strain>
        <strain evidence="2">Zambia</strain>
    </source>
</reference>
<keyword evidence="2" id="KW-1185">Reference proteome</keyword>
<organism evidence="1 2">
    <name type="scientific">Schistosoma mattheei</name>
    <dbReference type="NCBI Taxonomy" id="31246"/>
    <lineage>
        <taxon>Eukaryota</taxon>
        <taxon>Metazoa</taxon>
        <taxon>Spiralia</taxon>
        <taxon>Lophotrochozoa</taxon>
        <taxon>Platyhelminthes</taxon>
        <taxon>Trematoda</taxon>
        <taxon>Digenea</taxon>
        <taxon>Strigeidida</taxon>
        <taxon>Schistosomatoidea</taxon>
        <taxon>Schistosomatidae</taxon>
        <taxon>Schistosoma</taxon>
    </lineage>
</organism>
<dbReference type="EMBL" id="UZAL01028934">
    <property type="protein sequence ID" value="VDP44672.1"/>
    <property type="molecule type" value="Genomic_DNA"/>
</dbReference>